<comment type="caution">
    <text evidence="2">The sequence shown here is derived from an EMBL/GenBank/DDBJ whole genome shotgun (WGS) entry which is preliminary data.</text>
</comment>
<proteinExistence type="predicted"/>
<name>A0AAV2QEK9_MEGNR</name>
<gene>
    <name evidence="2" type="ORF">MNOR_LOCUS11817</name>
</gene>
<evidence type="ECO:0000313" key="3">
    <source>
        <dbReference type="Proteomes" id="UP001497623"/>
    </source>
</evidence>
<sequence>MAPVTRSSILKEDSDHNDDNYIVLDLDTHEINASSTPLPDEEELLVFDTNCKDLATSTDNIQVPMLDSGAVRPLIDVFTSMAISADISPNGTPEDLAILSEWDSEAVQDIGEVSCYDPEDELPDMNYVLEDGRNIIKELSFMSDQDSFLENEFKFELESARDIVQSDLSNNWTPPKNQRMSPMKQHVSPSSPKEKKLYDRWESAVASPRRSLKRINQEWKVDTDDLTVKRQVRIRWGPDEQITTETLRWHKDLAEARIGPWLDMAWAREEFEYRVMDAEYVLGPVLSPGHRAKAYIRKISYLLDTNNC</sequence>
<feature type="region of interest" description="Disordered" evidence="1">
    <location>
        <begin position="169"/>
        <end position="192"/>
    </location>
</feature>
<organism evidence="2 3">
    <name type="scientific">Meganyctiphanes norvegica</name>
    <name type="common">Northern krill</name>
    <name type="synonym">Thysanopoda norvegica</name>
    <dbReference type="NCBI Taxonomy" id="48144"/>
    <lineage>
        <taxon>Eukaryota</taxon>
        <taxon>Metazoa</taxon>
        <taxon>Ecdysozoa</taxon>
        <taxon>Arthropoda</taxon>
        <taxon>Crustacea</taxon>
        <taxon>Multicrustacea</taxon>
        <taxon>Malacostraca</taxon>
        <taxon>Eumalacostraca</taxon>
        <taxon>Eucarida</taxon>
        <taxon>Euphausiacea</taxon>
        <taxon>Euphausiidae</taxon>
        <taxon>Meganyctiphanes</taxon>
    </lineage>
</organism>
<evidence type="ECO:0000256" key="1">
    <source>
        <dbReference type="SAM" id="MobiDB-lite"/>
    </source>
</evidence>
<feature type="compositionally biased region" description="Polar residues" evidence="1">
    <location>
        <begin position="169"/>
        <end position="180"/>
    </location>
</feature>
<keyword evidence="3" id="KW-1185">Reference proteome</keyword>
<reference evidence="2 3" key="1">
    <citation type="submission" date="2024-05" db="EMBL/GenBank/DDBJ databases">
        <authorList>
            <person name="Wallberg A."/>
        </authorList>
    </citation>
    <scope>NUCLEOTIDE SEQUENCE [LARGE SCALE GENOMIC DNA]</scope>
</reference>
<evidence type="ECO:0000313" key="2">
    <source>
        <dbReference type="EMBL" id="CAL4082305.1"/>
    </source>
</evidence>
<dbReference type="Proteomes" id="UP001497623">
    <property type="component" value="Unassembled WGS sequence"/>
</dbReference>
<protein>
    <submittedName>
        <fullName evidence="2">Uncharacterized protein</fullName>
    </submittedName>
</protein>
<dbReference type="EMBL" id="CAXKWB010006293">
    <property type="protein sequence ID" value="CAL4082305.1"/>
    <property type="molecule type" value="Genomic_DNA"/>
</dbReference>
<accession>A0AAV2QEK9</accession>
<dbReference type="AlphaFoldDB" id="A0AAV2QEK9"/>